<comment type="caution">
    <text evidence="1">The sequence shown here is derived from an EMBL/GenBank/DDBJ whole genome shotgun (WGS) entry which is preliminary data.</text>
</comment>
<protein>
    <submittedName>
        <fullName evidence="1">Uncharacterized protein</fullName>
    </submittedName>
</protein>
<proteinExistence type="predicted"/>
<sequence length="712" mass="76578">MNQDSSLAAWSDHMPDESILSAPSEDFTNLLDFTFDLTDLENAADQNGQAITTAASQASVSMVRDTQLIAMEGIQTSQPQQYPPSSFVEQMPPIGLPAASSMQQVNPSHFYIQKQRQQTQDGIVPQVYNQFVPPTPNSTELHGGIARHPPPLDTGIQRRYEPYTRATEDQSAFTPLISPAMTPLEQQLRFPEYATPGEYLTPLTSPALEAHHPHGNGFMFNPAASMEMGFMVSQPEMKPPLPASTAPSSPAIIRRHRRKSSLVSKPNSRLLRQSPSMRPMSSRQRSHPGSAILSGNDSRIWNKDSSQDPSLASKRVGSHHGSSNESSGQDSVSPEPLAEPLMPPPAIPRAFKSPFITARDPSMEQKSMEAATPATLMNLPKQASPIDPSVQFSRTGSVIVCNVPEEAMEDITLPEPATNVDPAATVTSSTLTGINQPTPKLTSKRTPVLRSLNDISGPGTASVTPSPQIGAMKSPMGPVGLKRTDTRPGGRTSKKRQSASTSQISPALRPKISPSIQPLIRGEGLSSETSALYLASKSNYQHILEGTLLPGVIYPEALAENLSSKRTNHKLAEQGRRNRINTALKEIESLLPPYLAYDKSKDKDKDKNAEGGAGSSKPDKPASHQPISKASTVELAIVYIKTLEKELSETKKKLEEAEKKLQGATSKSTACTAGANDGSDQAKTEASPRSTTTVSTTPDVAHAESGGSETTR</sequence>
<accession>A0ACB8UQU9</accession>
<organism evidence="1">
    <name type="scientific">Ophidiomyces ophidiicola</name>
    <dbReference type="NCBI Taxonomy" id="1387563"/>
    <lineage>
        <taxon>Eukaryota</taxon>
        <taxon>Fungi</taxon>
        <taxon>Dikarya</taxon>
        <taxon>Ascomycota</taxon>
        <taxon>Pezizomycotina</taxon>
        <taxon>Eurotiomycetes</taxon>
        <taxon>Eurotiomycetidae</taxon>
        <taxon>Onygenales</taxon>
        <taxon>Onygenaceae</taxon>
        <taxon>Ophidiomyces</taxon>
    </lineage>
</organism>
<dbReference type="EMBL" id="JALBCA010000096">
    <property type="protein sequence ID" value="KAI2383208.1"/>
    <property type="molecule type" value="Genomic_DNA"/>
</dbReference>
<reference evidence="1" key="1">
    <citation type="journal article" date="2022" name="bioRxiv">
        <title>Population genetic analysis of Ophidiomyces ophidiicola, the causative agent of snake fungal disease, indicates recent introductions to the USA.</title>
        <authorList>
            <person name="Ladner J.T."/>
            <person name="Palmer J.M."/>
            <person name="Ettinger C.L."/>
            <person name="Stajich J.E."/>
            <person name="Farrell T.M."/>
            <person name="Glorioso B.M."/>
            <person name="Lawson B."/>
            <person name="Price S.J."/>
            <person name="Stengle A.G."/>
            <person name="Grear D.A."/>
            <person name="Lorch J.M."/>
        </authorList>
    </citation>
    <scope>NUCLEOTIDE SEQUENCE</scope>
    <source>
        <strain evidence="1">NWHC 24266-5</strain>
    </source>
</reference>
<name>A0ACB8UQU9_9EURO</name>
<gene>
    <name evidence="1" type="ORF">LOY88_005442</name>
</gene>
<evidence type="ECO:0000313" key="1">
    <source>
        <dbReference type="EMBL" id="KAI2383208.1"/>
    </source>
</evidence>